<sequence>MFMIVFCVVLSFSTADSLQLVVNTWPFTNATDAAWMELTTGKGTAVDAVVTGCGECETQQCDGTVGYGGDPDENGETTLDAMIMDGRTMDVGAVGCLRRIKSAIAVARAVMDHTDHTLLAGELATQFAVEMGFKEVDLHTNRSIELWKQWKRNNCQPNHRMNVSPDPTHNCGPYIPRTSKLQDERNKQRLPPTEHRPQMIGRRNVNSKRWSEQISVMNYKDHDTIGMIAIDSNGNIAAGTSTNGLNHKIPGRVGDSPVMGAGSYAKNGVGAATATGDGDVMMRFLPSCGLLWI</sequence>
<evidence type="ECO:0000256" key="3">
    <source>
        <dbReference type="SAM" id="SignalP"/>
    </source>
</evidence>
<dbReference type="PANTHER" id="PTHR10188">
    <property type="entry name" value="L-ASPARAGINASE"/>
    <property type="match status" value="1"/>
</dbReference>
<feature type="signal peptide" evidence="3">
    <location>
        <begin position="1"/>
        <end position="17"/>
    </location>
</feature>
<proteinExistence type="inferred from homology"/>
<keyword evidence="3" id="KW-0732">Signal</keyword>
<dbReference type="SUPFAM" id="SSF56235">
    <property type="entry name" value="N-terminal nucleophile aminohydrolases (Ntn hydrolases)"/>
    <property type="match status" value="1"/>
</dbReference>
<dbReference type="CDD" id="cd04513">
    <property type="entry name" value="Glycosylasparaginase"/>
    <property type="match status" value="1"/>
</dbReference>
<dbReference type="Proteomes" id="UP001217089">
    <property type="component" value="Unassembled WGS sequence"/>
</dbReference>
<dbReference type="PANTHER" id="PTHR10188:SF6">
    <property type="entry name" value="N(4)-(BETA-N-ACETYLGLUCOSAMINYL)-L-ASPARAGINASE"/>
    <property type="match status" value="1"/>
</dbReference>
<dbReference type="Gene3D" id="3.60.20.30">
    <property type="entry name" value="(Glycosyl)asparaginase"/>
    <property type="match status" value="1"/>
</dbReference>
<dbReference type="EMBL" id="JARBDR010000923">
    <property type="protein sequence ID" value="KAJ8298240.1"/>
    <property type="molecule type" value="Genomic_DNA"/>
</dbReference>
<reference evidence="4 5" key="1">
    <citation type="submission" date="2022-12" db="EMBL/GenBank/DDBJ databases">
        <title>Chromosome-level genome of Tegillarca granosa.</title>
        <authorList>
            <person name="Kim J."/>
        </authorList>
    </citation>
    <scope>NUCLEOTIDE SEQUENCE [LARGE SCALE GENOMIC DNA]</scope>
    <source>
        <strain evidence="4">Teg-2019</strain>
        <tissue evidence="4">Adductor muscle</tissue>
    </source>
</reference>
<feature type="region of interest" description="Disordered" evidence="2">
    <location>
        <begin position="175"/>
        <end position="198"/>
    </location>
</feature>
<evidence type="ECO:0000313" key="4">
    <source>
        <dbReference type="EMBL" id="KAJ8298240.1"/>
    </source>
</evidence>
<evidence type="ECO:0000313" key="5">
    <source>
        <dbReference type="Proteomes" id="UP001217089"/>
    </source>
</evidence>
<name>A0ABQ9E3Z8_TEGGR</name>
<protein>
    <recommendedName>
        <fullName evidence="6">Aspartylglucosaminidase</fullName>
    </recommendedName>
</protein>
<organism evidence="4 5">
    <name type="scientific">Tegillarca granosa</name>
    <name type="common">Malaysian cockle</name>
    <name type="synonym">Anadara granosa</name>
    <dbReference type="NCBI Taxonomy" id="220873"/>
    <lineage>
        <taxon>Eukaryota</taxon>
        <taxon>Metazoa</taxon>
        <taxon>Spiralia</taxon>
        <taxon>Lophotrochozoa</taxon>
        <taxon>Mollusca</taxon>
        <taxon>Bivalvia</taxon>
        <taxon>Autobranchia</taxon>
        <taxon>Pteriomorphia</taxon>
        <taxon>Arcoida</taxon>
        <taxon>Arcoidea</taxon>
        <taxon>Arcidae</taxon>
        <taxon>Tegillarca</taxon>
    </lineage>
</organism>
<evidence type="ECO:0000256" key="1">
    <source>
        <dbReference type="ARBA" id="ARBA00010872"/>
    </source>
</evidence>
<comment type="caution">
    <text evidence="4">The sequence shown here is derived from an EMBL/GenBank/DDBJ whole genome shotgun (WGS) entry which is preliminary data.</text>
</comment>
<gene>
    <name evidence="4" type="ORF">KUTeg_024771</name>
</gene>
<comment type="similarity">
    <text evidence="1">Belongs to the Ntn-hydrolase family.</text>
</comment>
<evidence type="ECO:0008006" key="6">
    <source>
        <dbReference type="Google" id="ProtNLM"/>
    </source>
</evidence>
<keyword evidence="5" id="KW-1185">Reference proteome</keyword>
<dbReference type="Pfam" id="PF01112">
    <property type="entry name" value="Asparaginase_2"/>
    <property type="match status" value="1"/>
</dbReference>
<accession>A0ABQ9E3Z8</accession>
<dbReference type="InterPro" id="IPR000246">
    <property type="entry name" value="Peptidase_T2"/>
</dbReference>
<evidence type="ECO:0000256" key="2">
    <source>
        <dbReference type="SAM" id="MobiDB-lite"/>
    </source>
</evidence>
<feature type="chain" id="PRO_5046737466" description="Aspartylglucosaminidase" evidence="3">
    <location>
        <begin position="18"/>
        <end position="293"/>
    </location>
</feature>
<feature type="compositionally biased region" description="Basic and acidic residues" evidence="2">
    <location>
        <begin position="180"/>
        <end position="197"/>
    </location>
</feature>
<dbReference type="InterPro" id="IPR029055">
    <property type="entry name" value="Ntn_hydrolases_N"/>
</dbReference>